<feature type="compositionally biased region" description="Basic and acidic residues" evidence="13">
    <location>
        <begin position="151"/>
        <end position="162"/>
    </location>
</feature>
<feature type="region of interest" description="Disordered" evidence="13">
    <location>
        <begin position="17"/>
        <end position="121"/>
    </location>
</feature>
<evidence type="ECO:0000313" key="15">
    <source>
        <dbReference type="EMBL" id="CAL1537076.1"/>
    </source>
</evidence>
<dbReference type="EMBL" id="CAXITT010000247">
    <property type="protein sequence ID" value="CAL1537076.1"/>
    <property type="molecule type" value="Genomic_DNA"/>
</dbReference>
<feature type="compositionally biased region" description="Basic and acidic residues" evidence="13">
    <location>
        <begin position="107"/>
        <end position="121"/>
    </location>
</feature>
<evidence type="ECO:0000256" key="11">
    <source>
        <dbReference type="ARBA" id="ARBA00023242"/>
    </source>
</evidence>
<dbReference type="InterPro" id="IPR046341">
    <property type="entry name" value="SET_dom_sf"/>
</dbReference>
<dbReference type="GO" id="GO:0005700">
    <property type="term" value="C:polytene chromosome"/>
    <property type="evidence" value="ECO:0007669"/>
    <property type="project" value="TreeGrafter"/>
</dbReference>
<dbReference type="CDD" id="cd10528">
    <property type="entry name" value="SET_SETD8"/>
    <property type="match status" value="1"/>
</dbReference>
<protein>
    <recommendedName>
        <fullName evidence="3">[histone H4]-lysine(20) N-methyltransferase</fullName>
        <ecNumber evidence="3">2.1.1.361</ecNumber>
    </recommendedName>
</protein>
<keyword evidence="9" id="KW-0805">Transcription regulation</keyword>
<comment type="catalytic activity">
    <reaction evidence="12">
        <text>L-lysyl(20)-[histone H4] + S-adenosyl-L-methionine = N(6)-methyl-L-lysyl(20)-[histone H4] + S-adenosyl-L-homocysteine + H(+)</text>
        <dbReference type="Rhea" id="RHEA:60344"/>
        <dbReference type="Rhea" id="RHEA-COMP:15554"/>
        <dbReference type="Rhea" id="RHEA-COMP:15555"/>
        <dbReference type="ChEBI" id="CHEBI:15378"/>
        <dbReference type="ChEBI" id="CHEBI:29969"/>
        <dbReference type="ChEBI" id="CHEBI:57856"/>
        <dbReference type="ChEBI" id="CHEBI:59789"/>
        <dbReference type="ChEBI" id="CHEBI:61929"/>
        <dbReference type="EC" id="2.1.1.361"/>
    </reaction>
</comment>
<evidence type="ECO:0000256" key="5">
    <source>
        <dbReference type="ARBA" id="ARBA00022603"/>
    </source>
</evidence>
<dbReference type="GO" id="GO:0005634">
    <property type="term" value="C:nucleus"/>
    <property type="evidence" value="ECO:0007669"/>
    <property type="project" value="UniProtKB-SubCell"/>
</dbReference>
<evidence type="ECO:0000313" key="16">
    <source>
        <dbReference type="Proteomes" id="UP001497497"/>
    </source>
</evidence>
<feature type="region of interest" description="Disordered" evidence="13">
    <location>
        <begin position="140"/>
        <end position="199"/>
    </location>
</feature>
<evidence type="ECO:0000256" key="12">
    <source>
        <dbReference type="ARBA" id="ARBA00047784"/>
    </source>
</evidence>
<comment type="subcellular location">
    <subcellularLocation>
        <location evidence="2">Chromosome</location>
    </subcellularLocation>
    <subcellularLocation>
        <location evidence="1">Nucleus</location>
    </subcellularLocation>
</comment>
<evidence type="ECO:0000256" key="1">
    <source>
        <dbReference type="ARBA" id="ARBA00004123"/>
    </source>
</evidence>
<dbReference type="AlphaFoldDB" id="A0AAV2HVW6"/>
<dbReference type="GO" id="GO:0043516">
    <property type="term" value="P:regulation of DNA damage response, signal transduction by p53 class mediator"/>
    <property type="evidence" value="ECO:0007669"/>
    <property type="project" value="TreeGrafter"/>
</dbReference>
<evidence type="ECO:0000256" key="10">
    <source>
        <dbReference type="ARBA" id="ARBA00023163"/>
    </source>
</evidence>
<evidence type="ECO:0000256" key="3">
    <source>
        <dbReference type="ARBA" id="ARBA00012187"/>
    </source>
</evidence>
<keyword evidence="8" id="KW-0156">Chromatin regulator</keyword>
<reference evidence="15 16" key="1">
    <citation type="submission" date="2024-04" db="EMBL/GenBank/DDBJ databases">
        <authorList>
            <consortium name="Genoscope - CEA"/>
            <person name="William W."/>
        </authorList>
    </citation>
    <scope>NUCLEOTIDE SEQUENCE [LARGE SCALE GENOMIC DNA]</scope>
</reference>
<keyword evidence="6" id="KW-0808">Transferase</keyword>
<dbReference type="GO" id="GO:0006357">
    <property type="term" value="P:regulation of transcription by RNA polymerase II"/>
    <property type="evidence" value="ECO:0007669"/>
    <property type="project" value="TreeGrafter"/>
</dbReference>
<evidence type="ECO:0000256" key="9">
    <source>
        <dbReference type="ARBA" id="ARBA00023015"/>
    </source>
</evidence>
<dbReference type="SUPFAM" id="SSF82199">
    <property type="entry name" value="SET domain"/>
    <property type="match status" value="1"/>
</dbReference>
<keyword evidence="5" id="KW-0489">Methyltransferase</keyword>
<dbReference type="PANTHER" id="PTHR46167">
    <property type="entry name" value="N-LYSINE METHYLTRANSFERASE KMT5A"/>
    <property type="match status" value="1"/>
</dbReference>
<accession>A0AAV2HVW6</accession>
<dbReference type="Pfam" id="PF00856">
    <property type="entry name" value="SET"/>
    <property type="match status" value="1"/>
</dbReference>
<keyword evidence="10" id="KW-0804">Transcription</keyword>
<evidence type="ECO:0000256" key="2">
    <source>
        <dbReference type="ARBA" id="ARBA00004286"/>
    </source>
</evidence>
<name>A0AAV2HVW6_LYMST</name>
<dbReference type="InterPro" id="IPR016858">
    <property type="entry name" value="KMT5A-like"/>
</dbReference>
<dbReference type="PANTHER" id="PTHR46167:SF1">
    <property type="entry name" value="N-LYSINE METHYLTRANSFERASE KMT5A"/>
    <property type="match status" value="1"/>
</dbReference>
<dbReference type="InterPro" id="IPR047266">
    <property type="entry name" value="KMT5A-like_SET"/>
</dbReference>
<feature type="compositionally biased region" description="Polar residues" evidence="13">
    <location>
        <begin position="64"/>
        <end position="75"/>
    </location>
</feature>
<proteinExistence type="predicted"/>
<evidence type="ECO:0000259" key="14">
    <source>
        <dbReference type="PROSITE" id="PS50280"/>
    </source>
</evidence>
<evidence type="ECO:0000256" key="6">
    <source>
        <dbReference type="ARBA" id="ARBA00022679"/>
    </source>
</evidence>
<gene>
    <name evidence="15" type="ORF">GSLYS_00010989001</name>
</gene>
<dbReference type="InterPro" id="IPR051760">
    <property type="entry name" value="KMT5A"/>
</dbReference>
<evidence type="ECO:0000256" key="8">
    <source>
        <dbReference type="ARBA" id="ARBA00022853"/>
    </source>
</evidence>
<feature type="compositionally biased region" description="Basic and acidic residues" evidence="13">
    <location>
        <begin position="88"/>
        <end position="97"/>
    </location>
</feature>
<dbReference type="PROSITE" id="PS50280">
    <property type="entry name" value="SET"/>
    <property type="match status" value="1"/>
</dbReference>
<comment type="caution">
    <text evidence="15">The sequence shown here is derived from an EMBL/GenBank/DDBJ whole genome shotgun (WGS) entry which is preliminary data.</text>
</comment>
<evidence type="ECO:0000256" key="7">
    <source>
        <dbReference type="ARBA" id="ARBA00022691"/>
    </source>
</evidence>
<dbReference type="PROSITE" id="PS51571">
    <property type="entry name" value="SAM_MT43_PR_SET"/>
    <property type="match status" value="1"/>
</dbReference>
<dbReference type="SMART" id="SM00317">
    <property type="entry name" value="SET"/>
    <property type="match status" value="1"/>
</dbReference>
<dbReference type="Gene3D" id="2.170.270.10">
    <property type="entry name" value="SET domain"/>
    <property type="match status" value="1"/>
</dbReference>
<dbReference type="GO" id="GO:0140944">
    <property type="term" value="F:histone H4K20 monomethyltransferase activity"/>
    <property type="evidence" value="ECO:0007669"/>
    <property type="project" value="UniProtKB-EC"/>
</dbReference>
<dbReference type="GO" id="GO:0032259">
    <property type="term" value="P:methylation"/>
    <property type="evidence" value="ECO:0007669"/>
    <property type="project" value="UniProtKB-KW"/>
</dbReference>
<sequence length="353" mass="39323">MKNQDCKDRKAIKSYSLISSNCEPIPTPTRGKAQAVSDLTPDSPPSSVEDSGDSLKNAARESVVTPTKDMSSSLVNDVESLETATKTVKNEASKDSSYKAVADNTDLEEHTTRKPKTSVKESKVVKTKITEAATVSPSVPKTKVRKSAKKSVIDSETQKESTKAISGRQKKKTAEPVQKNTITNYYPVRRSGRQTKSEIEKAKQHQLEQQIKEQCEDGLEIKNFENKGRGIVATKVFRKGDFVVEYAGDLIDLETAKVREEEYALKPGVGCYMYYFSLADKQYCVDATAETNFLGRLVNHSRDGNCCTKAVMIDKIPHLILIASRDIPSGEELCYDYGDRRREALEVHPWLKL</sequence>
<evidence type="ECO:0000256" key="13">
    <source>
        <dbReference type="SAM" id="MobiDB-lite"/>
    </source>
</evidence>
<dbReference type="InterPro" id="IPR001214">
    <property type="entry name" value="SET_dom"/>
</dbReference>
<evidence type="ECO:0000256" key="4">
    <source>
        <dbReference type="ARBA" id="ARBA00022454"/>
    </source>
</evidence>
<keyword evidence="4" id="KW-0158">Chromosome</keyword>
<keyword evidence="7" id="KW-0949">S-adenosyl-L-methionine</keyword>
<feature type="domain" description="SET" evidence="14">
    <location>
        <begin position="217"/>
        <end position="338"/>
    </location>
</feature>
<keyword evidence="16" id="KW-1185">Reference proteome</keyword>
<organism evidence="15 16">
    <name type="scientific">Lymnaea stagnalis</name>
    <name type="common">Great pond snail</name>
    <name type="synonym">Helix stagnalis</name>
    <dbReference type="NCBI Taxonomy" id="6523"/>
    <lineage>
        <taxon>Eukaryota</taxon>
        <taxon>Metazoa</taxon>
        <taxon>Spiralia</taxon>
        <taxon>Lophotrochozoa</taxon>
        <taxon>Mollusca</taxon>
        <taxon>Gastropoda</taxon>
        <taxon>Heterobranchia</taxon>
        <taxon>Euthyneura</taxon>
        <taxon>Panpulmonata</taxon>
        <taxon>Hygrophila</taxon>
        <taxon>Lymnaeoidea</taxon>
        <taxon>Lymnaeidae</taxon>
        <taxon>Lymnaea</taxon>
    </lineage>
</organism>
<dbReference type="EC" id="2.1.1.361" evidence="3"/>
<dbReference type="Proteomes" id="UP001497497">
    <property type="component" value="Unassembled WGS sequence"/>
</dbReference>
<keyword evidence="11" id="KW-0539">Nucleus</keyword>